<dbReference type="EMBL" id="JAUDDW010000014">
    <property type="protein sequence ID" value="MDM8266491.1"/>
    <property type="molecule type" value="Genomic_DNA"/>
</dbReference>
<evidence type="ECO:0000313" key="2">
    <source>
        <dbReference type="Proteomes" id="UP001529343"/>
    </source>
</evidence>
<evidence type="ECO:0000313" key="1">
    <source>
        <dbReference type="EMBL" id="MDM8266491.1"/>
    </source>
</evidence>
<proteinExistence type="predicted"/>
<dbReference type="RefSeq" id="WP_289586103.1">
    <property type="nucleotide sequence ID" value="NZ_JAUDDW010000014.1"/>
</dbReference>
<accession>A0ABT7UXQ7</accession>
<name>A0ABT7UXQ7_9LACO</name>
<sequence>MNNDQLNQDEMNIELSPDTIYGYLMTTQPYSEDQDDKRKRPIFFWKAYHLYPFVITAADEDDVEYDDDGDVTDAPLAICTEGGDVDTYNFIPMTSSELKQFVREHPSFRIMEASDLFEALNVM</sequence>
<gene>
    <name evidence="1" type="ORF">QUW44_04855</name>
</gene>
<comment type="caution">
    <text evidence="1">The sequence shown here is derived from an EMBL/GenBank/DDBJ whole genome shotgun (WGS) entry which is preliminary data.</text>
</comment>
<keyword evidence="2" id="KW-1185">Reference proteome</keyword>
<protein>
    <submittedName>
        <fullName evidence="1">Uncharacterized protein</fullName>
    </submittedName>
</protein>
<reference evidence="2" key="1">
    <citation type="submission" date="2023-06" db="EMBL/GenBank/DDBJ databases">
        <title>Identification and characterization of horizontal gene transfer across gut microbiota members of farm animals based on homology search.</title>
        <authorList>
            <person name="Zeman M."/>
            <person name="Kubasova T."/>
            <person name="Jahodarova E."/>
            <person name="Nykrynova M."/>
            <person name="Rychlik I."/>
        </authorList>
    </citation>
    <scope>NUCLEOTIDE SEQUENCE [LARGE SCALE GENOMIC DNA]</scope>
    <source>
        <strain evidence="2">161_Gplus</strain>
    </source>
</reference>
<dbReference type="Proteomes" id="UP001529343">
    <property type="component" value="Unassembled WGS sequence"/>
</dbReference>
<organism evidence="1 2">
    <name type="scientific">Limosilactobacillus pontis</name>
    <dbReference type="NCBI Taxonomy" id="35787"/>
    <lineage>
        <taxon>Bacteria</taxon>
        <taxon>Bacillati</taxon>
        <taxon>Bacillota</taxon>
        <taxon>Bacilli</taxon>
        <taxon>Lactobacillales</taxon>
        <taxon>Lactobacillaceae</taxon>
        <taxon>Limosilactobacillus</taxon>
    </lineage>
</organism>